<feature type="chain" id="PRO_5012270608" description="Secreted protein" evidence="1">
    <location>
        <begin position="21"/>
        <end position="122"/>
    </location>
</feature>
<evidence type="ECO:0000313" key="3">
    <source>
        <dbReference type="Proteomes" id="UP000223968"/>
    </source>
</evidence>
<keyword evidence="3" id="KW-1185">Reference proteome</keyword>
<organism evidence="2 3">
    <name type="scientific">Helicocarpus griseus UAMH5409</name>
    <dbReference type="NCBI Taxonomy" id="1447875"/>
    <lineage>
        <taxon>Eukaryota</taxon>
        <taxon>Fungi</taxon>
        <taxon>Dikarya</taxon>
        <taxon>Ascomycota</taxon>
        <taxon>Pezizomycotina</taxon>
        <taxon>Eurotiomycetes</taxon>
        <taxon>Eurotiomycetidae</taxon>
        <taxon>Onygenales</taxon>
        <taxon>Ajellomycetaceae</taxon>
        <taxon>Helicocarpus</taxon>
    </lineage>
</organism>
<comment type="caution">
    <text evidence="2">The sequence shown here is derived from an EMBL/GenBank/DDBJ whole genome shotgun (WGS) entry which is preliminary data.</text>
</comment>
<dbReference type="AlphaFoldDB" id="A0A2B7WWP5"/>
<keyword evidence="1" id="KW-0732">Signal</keyword>
<evidence type="ECO:0008006" key="4">
    <source>
        <dbReference type="Google" id="ProtNLM"/>
    </source>
</evidence>
<dbReference type="Proteomes" id="UP000223968">
    <property type="component" value="Unassembled WGS sequence"/>
</dbReference>
<dbReference type="EMBL" id="PDNB01000179">
    <property type="protein sequence ID" value="PGH00911.1"/>
    <property type="molecule type" value="Genomic_DNA"/>
</dbReference>
<name>A0A2B7WWP5_9EURO</name>
<protein>
    <recommendedName>
        <fullName evidence="4">Secreted protein</fullName>
    </recommendedName>
</protein>
<proteinExistence type="predicted"/>
<gene>
    <name evidence="2" type="ORF">AJ79_08066</name>
</gene>
<sequence length="122" mass="13465">MKLSFLVHVVALVCAATVQAAPNPDPAPILSPFDPLRNLNAFRKCDQLGCKSYGNSKSDHLTCMDGKKSIKIKTPSSKGPKLGIGHNIFRAMTMKPCKKKGKWKLCPCKAKKNKDKRRSARK</sequence>
<evidence type="ECO:0000256" key="1">
    <source>
        <dbReference type="SAM" id="SignalP"/>
    </source>
</evidence>
<accession>A0A2B7WWP5</accession>
<reference evidence="2 3" key="1">
    <citation type="submission" date="2017-10" db="EMBL/GenBank/DDBJ databases">
        <title>Comparative genomics in systemic dimorphic fungi from Ajellomycetaceae.</title>
        <authorList>
            <person name="Munoz J.F."/>
            <person name="Mcewen J.G."/>
            <person name="Clay O.K."/>
            <person name="Cuomo C.A."/>
        </authorList>
    </citation>
    <scope>NUCLEOTIDE SEQUENCE [LARGE SCALE GENOMIC DNA]</scope>
    <source>
        <strain evidence="2 3">UAMH5409</strain>
    </source>
</reference>
<feature type="signal peptide" evidence="1">
    <location>
        <begin position="1"/>
        <end position="20"/>
    </location>
</feature>
<evidence type="ECO:0000313" key="2">
    <source>
        <dbReference type="EMBL" id="PGH00911.1"/>
    </source>
</evidence>